<dbReference type="KEGG" id="meti:DK427_21290"/>
<feature type="chain" id="PRO_5016157427" description="Pilus assembly protein" evidence="2">
    <location>
        <begin position="21"/>
        <end position="74"/>
    </location>
</feature>
<evidence type="ECO:0000256" key="2">
    <source>
        <dbReference type="SAM" id="SignalP"/>
    </source>
</evidence>
<evidence type="ECO:0008006" key="5">
    <source>
        <dbReference type="Google" id="ProtNLM"/>
    </source>
</evidence>
<keyword evidence="2" id="KW-0732">Signal</keyword>
<dbReference type="RefSeq" id="WP_109954304.1">
    <property type="nucleotide sequence ID" value="NZ_CP029551.1"/>
</dbReference>
<keyword evidence="4" id="KW-1185">Reference proteome</keyword>
<sequence>MRTSPSPTRLHLLLAACLCAGLGACTSTGDSGFAQQFSADAFSRSNDTNGTQTRRDVNRAYTQPTLPTIGNRGY</sequence>
<reference evidence="3 4" key="1">
    <citation type="submission" date="2018-05" db="EMBL/GenBank/DDBJ databases">
        <title>Complete Genome Sequence of Methylobacterium sp. 17Sr1-43.</title>
        <authorList>
            <person name="Srinivasan S."/>
        </authorList>
    </citation>
    <scope>NUCLEOTIDE SEQUENCE [LARGE SCALE GENOMIC DNA]</scope>
    <source>
        <strain evidence="3 4">17Sr1-43</strain>
    </source>
</reference>
<evidence type="ECO:0000313" key="3">
    <source>
        <dbReference type="EMBL" id="AWN39151.1"/>
    </source>
</evidence>
<dbReference type="PROSITE" id="PS51257">
    <property type="entry name" value="PROKAR_LIPOPROTEIN"/>
    <property type="match status" value="1"/>
</dbReference>
<evidence type="ECO:0000256" key="1">
    <source>
        <dbReference type="SAM" id="MobiDB-lite"/>
    </source>
</evidence>
<dbReference type="AlphaFoldDB" id="A0A2U8W0I9"/>
<protein>
    <recommendedName>
        <fullName evidence="5">Pilus assembly protein</fullName>
    </recommendedName>
</protein>
<evidence type="ECO:0000313" key="4">
    <source>
        <dbReference type="Proteomes" id="UP000246058"/>
    </source>
</evidence>
<feature type="region of interest" description="Disordered" evidence="1">
    <location>
        <begin position="43"/>
        <end position="74"/>
    </location>
</feature>
<dbReference type="Proteomes" id="UP000246058">
    <property type="component" value="Chromosome"/>
</dbReference>
<dbReference type="EMBL" id="CP029551">
    <property type="protein sequence ID" value="AWN39151.1"/>
    <property type="molecule type" value="Genomic_DNA"/>
</dbReference>
<proteinExistence type="predicted"/>
<feature type="signal peptide" evidence="2">
    <location>
        <begin position="1"/>
        <end position="20"/>
    </location>
</feature>
<organism evidence="3 4">
    <name type="scientific">Methylobacterium radiodurans</name>
    <dbReference type="NCBI Taxonomy" id="2202828"/>
    <lineage>
        <taxon>Bacteria</taxon>
        <taxon>Pseudomonadati</taxon>
        <taxon>Pseudomonadota</taxon>
        <taxon>Alphaproteobacteria</taxon>
        <taxon>Hyphomicrobiales</taxon>
        <taxon>Methylobacteriaceae</taxon>
        <taxon>Methylobacterium</taxon>
    </lineage>
</organism>
<accession>A0A2U8W0I9</accession>
<name>A0A2U8W0I9_9HYPH</name>
<feature type="compositionally biased region" description="Polar residues" evidence="1">
    <location>
        <begin position="43"/>
        <end position="52"/>
    </location>
</feature>
<dbReference type="OrthoDB" id="7999193at2"/>
<gene>
    <name evidence="3" type="ORF">DK427_21290</name>
</gene>